<evidence type="ECO:0000313" key="6">
    <source>
        <dbReference type="Proteomes" id="UP000037784"/>
    </source>
</evidence>
<dbReference type="PATRIC" id="fig|872965.6.peg.1039"/>
<dbReference type="EMBL" id="LGKN01000004">
    <property type="protein sequence ID" value="KPL88232.1"/>
    <property type="molecule type" value="Genomic_DNA"/>
</dbReference>
<reference evidence="6" key="3">
    <citation type="submission" date="2015-08" db="EMBL/GenBank/DDBJ databases">
        <title>Draft Genome Sequence of a Heterotrophic Facultative Anaerobic Bacterium Ardenticatena maritima Strain 110S.</title>
        <authorList>
            <person name="Kawaichi S."/>
            <person name="Yoshida T."/>
            <person name="Sako Y."/>
            <person name="Nakamura R."/>
        </authorList>
    </citation>
    <scope>NUCLEOTIDE SEQUENCE [LARGE SCALE GENOMIC DNA]</scope>
    <source>
        <strain evidence="6">110S</strain>
    </source>
</reference>
<comment type="caution">
    <text evidence="4">The sequence shown here is derived from an EMBL/GenBank/DDBJ whole genome shotgun (WGS) entry which is preliminary data.</text>
</comment>
<feature type="domain" description="ASPIC/UnbV" evidence="3">
    <location>
        <begin position="444"/>
        <end position="511"/>
    </location>
</feature>
<gene>
    <name evidence="4" type="ORF">ARMA_2116</name>
    <name evidence="5" type="ORF">SE16_05090</name>
</gene>
<dbReference type="PANTHER" id="PTHR16026">
    <property type="entry name" value="CARTILAGE ACIDIC PROTEIN 1"/>
    <property type="match status" value="1"/>
</dbReference>
<keyword evidence="2" id="KW-0472">Membrane</keyword>
<keyword evidence="6" id="KW-1185">Reference proteome</keyword>
<sequence>MPWSRKWVVAGLGVLLALLMRGGAARPLFSAADEPLFIPANAEAHVDMPHSGALRTTGQAWGDFDNDGDLDLYLTDPAAPNRLYENLGDGTFRLSPLSEQVALPNQRSTGAIFADYDNDGWPDLYVLARGRNALLHNDGGRAFYDVTLLAGVGDEADGQSATWGDFDNDGDLDLYVVNWSCSPDCGRPQSGDRDRLYRNNGDGTFDDVTHWLGSKTTGAGFAATFFDYDNDGDLDLYVVNDEFIAPTGNVLWRNDGAGCGGWCFSDVSAETGADVRLMGMGLAVGDYDNDGDLDLYFTNAGPMVLLQNLTAQGEPRFVNVAPQAGVEHAEGIGWGAVFVDCDNDGWLDLYVAESDVKGDGLPANPLYHNNGDGTFTMLPPTDAGASDAGRSTGVAYADYNGDGWTDLVVGNFGRGYTLYRNTRHAPHHWLRVRLVGGGPVNRDAVGAKVLLTTPDGVRQTRVVHAGSSLGAGHELALTFGLGVHTTADVRIIWPDGTEQTLANVRGDRAYTIAYPLTWRERLALTWALWRVRLALGAAGALLTLGGVGMVLWRWRRRGHVEQVP</sequence>
<dbReference type="Pfam" id="PF07593">
    <property type="entry name" value="UnbV_ASPIC"/>
    <property type="match status" value="1"/>
</dbReference>
<dbReference type="InParanoid" id="A0A0M8K806"/>
<evidence type="ECO:0000259" key="3">
    <source>
        <dbReference type="Pfam" id="PF07593"/>
    </source>
</evidence>
<reference evidence="4 6" key="1">
    <citation type="journal article" date="2015" name="Genome Announc.">
        <title>Draft Genome Sequence of a Heterotrophic Facultative Anaerobic Thermophilic Bacterium, Ardenticatena maritima Strain 110ST.</title>
        <authorList>
            <person name="Kawaichi S."/>
            <person name="Yoshida T."/>
            <person name="Sako Y."/>
            <person name="Nakamura R."/>
        </authorList>
    </citation>
    <scope>NUCLEOTIDE SEQUENCE [LARGE SCALE GENOMIC DNA]</scope>
    <source>
        <strain evidence="4 6">110S</strain>
    </source>
</reference>
<evidence type="ECO:0000256" key="1">
    <source>
        <dbReference type="ARBA" id="ARBA00022729"/>
    </source>
</evidence>
<dbReference type="SUPFAM" id="SSF69318">
    <property type="entry name" value="Integrin alpha N-terminal domain"/>
    <property type="match status" value="1"/>
</dbReference>
<dbReference type="Proteomes" id="UP000050502">
    <property type="component" value="Unassembled WGS sequence"/>
</dbReference>
<dbReference type="STRING" id="872965.SE16_05090"/>
<dbReference type="AlphaFoldDB" id="A0A0M8K806"/>
<dbReference type="InterPro" id="IPR011519">
    <property type="entry name" value="UnbV_ASPIC"/>
</dbReference>
<dbReference type="Pfam" id="PF13517">
    <property type="entry name" value="FG-GAP_3"/>
    <property type="match status" value="3"/>
</dbReference>
<evidence type="ECO:0000256" key="2">
    <source>
        <dbReference type="SAM" id="Phobius"/>
    </source>
</evidence>
<dbReference type="InterPro" id="IPR013517">
    <property type="entry name" value="FG-GAP"/>
</dbReference>
<protein>
    <recommendedName>
        <fullName evidence="3">ASPIC/UnbV domain-containing protein</fullName>
    </recommendedName>
</protein>
<evidence type="ECO:0000313" key="4">
    <source>
        <dbReference type="EMBL" id="GAP63693.1"/>
    </source>
</evidence>
<evidence type="ECO:0000313" key="7">
    <source>
        <dbReference type="Proteomes" id="UP000050502"/>
    </source>
</evidence>
<name>A0A0M8K806_9CHLR</name>
<dbReference type="PANTHER" id="PTHR16026:SF0">
    <property type="entry name" value="CARTILAGE ACIDIC PROTEIN 1"/>
    <property type="match status" value="1"/>
</dbReference>
<dbReference type="InterPro" id="IPR027039">
    <property type="entry name" value="Crtac1"/>
</dbReference>
<dbReference type="OrthoDB" id="9816120at2"/>
<dbReference type="Proteomes" id="UP000037784">
    <property type="component" value="Unassembled WGS sequence"/>
</dbReference>
<accession>A0A0M8K806</accession>
<keyword evidence="1" id="KW-0732">Signal</keyword>
<dbReference type="RefSeq" id="WP_054493497.1">
    <property type="nucleotide sequence ID" value="NZ_BBZA01000182.1"/>
</dbReference>
<keyword evidence="2" id="KW-0812">Transmembrane</keyword>
<proteinExistence type="predicted"/>
<evidence type="ECO:0000313" key="5">
    <source>
        <dbReference type="EMBL" id="KPL88232.1"/>
    </source>
</evidence>
<dbReference type="EMBL" id="BBZA01000182">
    <property type="protein sequence ID" value="GAP63693.1"/>
    <property type="molecule type" value="Genomic_DNA"/>
</dbReference>
<keyword evidence="2" id="KW-1133">Transmembrane helix</keyword>
<organism evidence="4 6">
    <name type="scientific">Ardenticatena maritima</name>
    <dbReference type="NCBI Taxonomy" id="872965"/>
    <lineage>
        <taxon>Bacteria</taxon>
        <taxon>Bacillati</taxon>
        <taxon>Chloroflexota</taxon>
        <taxon>Ardenticatenia</taxon>
        <taxon>Ardenticatenales</taxon>
        <taxon>Ardenticatenaceae</taxon>
        <taxon>Ardenticatena</taxon>
    </lineage>
</organism>
<dbReference type="Gene3D" id="2.130.10.130">
    <property type="entry name" value="Integrin alpha, N-terminal"/>
    <property type="match status" value="3"/>
</dbReference>
<reference evidence="5 7" key="2">
    <citation type="submission" date="2015-07" db="EMBL/GenBank/DDBJ databases">
        <title>Whole genome sequence of Ardenticatena maritima DSM 23922.</title>
        <authorList>
            <person name="Hemp J."/>
            <person name="Ward L.M."/>
            <person name="Pace L.A."/>
            <person name="Fischer W.W."/>
        </authorList>
    </citation>
    <scope>NUCLEOTIDE SEQUENCE [LARGE SCALE GENOMIC DNA]</scope>
    <source>
        <strain evidence="5 7">110S</strain>
    </source>
</reference>
<feature type="transmembrane region" description="Helical" evidence="2">
    <location>
        <begin position="529"/>
        <end position="552"/>
    </location>
</feature>
<dbReference type="InterPro" id="IPR028994">
    <property type="entry name" value="Integrin_alpha_N"/>
</dbReference>